<keyword evidence="3" id="KW-1185">Reference proteome</keyword>
<reference evidence="2 3" key="1">
    <citation type="submission" date="2016-08" db="EMBL/GenBank/DDBJ databases">
        <title>Draft genome of Fabibacter sp. strain SK-8.</title>
        <authorList>
            <person name="Wong S.-K."/>
            <person name="Hamasaki K."/>
            <person name="Yoshizawa S."/>
        </authorList>
    </citation>
    <scope>NUCLEOTIDE SEQUENCE [LARGE SCALE GENOMIC DNA]</scope>
    <source>
        <strain evidence="2 3">SK-8</strain>
    </source>
</reference>
<evidence type="ECO:0000256" key="1">
    <source>
        <dbReference type="SAM" id="SignalP"/>
    </source>
</evidence>
<protein>
    <recommendedName>
        <fullName evidence="4">Alkyl hydroperoxide reductase subunit C/ Thiol specific antioxidant domain-containing protein</fullName>
    </recommendedName>
</protein>
<gene>
    <name evidence="2" type="ORF">BFP71_00155</name>
</gene>
<dbReference type="EMBL" id="MDGQ01000002">
    <property type="protein sequence ID" value="OEK07455.1"/>
    <property type="molecule type" value="Genomic_DNA"/>
</dbReference>
<evidence type="ECO:0000313" key="2">
    <source>
        <dbReference type="EMBL" id="OEK07455.1"/>
    </source>
</evidence>
<dbReference type="STRING" id="1563681.BFP71_00155"/>
<name>A0A1E5T7U8_9BACT</name>
<evidence type="ECO:0000313" key="3">
    <source>
        <dbReference type="Proteomes" id="UP000095552"/>
    </source>
</evidence>
<keyword evidence="1" id="KW-0732">Signal</keyword>
<sequence length="179" mass="20623">MKVKLNLLIVFFLFLSCSNDSAVNEELANLEYHLNQFITLDGVPVNAGLVQKNNIEGNKLVFAFSDSHCLDCISKNMQVLSQIIKEKLFLKTDIILVSNFKDSRLLRSFIYRFNLDGIVIIPYAGKVIEIEDSLFDQPTFFYLKTDQASAHFLYQPTLFTTKFSDLYLRSIAKKFKRSK</sequence>
<feature type="signal peptide" evidence="1">
    <location>
        <begin position="1"/>
        <end position="22"/>
    </location>
</feature>
<dbReference type="PROSITE" id="PS51257">
    <property type="entry name" value="PROKAR_LIPOPROTEIN"/>
    <property type="match status" value="1"/>
</dbReference>
<dbReference type="AlphaFoldDB" id="A0A1E5T7U8"/>
<proteinExistence type="predicted"/>
<feature type="chain" id="PRO_5009186104" description="Alkyl hydroperoxide reductase subunit C/ Thiol specific antioxidant domain-containing protein" evidence="1">
    <location>
        <begin position="23"/>
        <end position="179"/>
    </location>
</feature>
<dbReference type="Proteomes" id="UP000095552">
    <property type="component" value="Unassembled WGS sequence"/>
</dbReference>
<comment type="caution">
    <text evidence="2">The sequence shown here is derived from an EMBL/GenBank/DDBJ whole genome shotgun (WGS) entry which is preliminary data.</text>
</comment>
<accession>A0A1E5T7U8</accession>
<organism evidence="2 3">
    <name type="scientific">Roseivirga misakiensis</name>
    <dbReference type="NCBI Taxonomy" id="1563681"/>
    <lineage>
        <taxon>Bacteria</taxon>
        <taxon>Pseudomonadati</taxon>
        <taxon>Bacteroidota</taxon>
        <taxon>Cytophagia</taxon>
        <taxon>Cytophagales</taxon>
        <taxon>Roseivirgaceae</taxon>
        <taxon>Roseivirga</taxon>
    </lineage>
</organism>
<dbReference type="RefSeq" id="WP_069833438.1">
    <property type="nucleotide sequence ID" value="NZ_MDGQ01000002.1"/>
</dbReference>
<evidence type="ECO:0008006" key="4">
    <source>
        <dbReference type="Google" id="ProtNLM"/>
    </source>
</evidence>